<reference evidence="7 8" key="1">
    <citation type="journal article" date="2016" name="Nat. Commun.">
        <title>Thousands of microbial genomes shed light on interconnected biogeochemical processes in an aquifer system.</title>
        <authorList>
            <person name="Anantharaman K."/>
            <person name="Brown C.T."/>
            <person name="Hug L.A."/>
            <person name="Sharon I."/>
            <person name="Castelle C.J."/>
            <person name="Probst A.J."/>
            <person name="Thomas B.C."/>
            <person name="Singh A."/>
            <person name="Wilkins M.J."/>
            <person name="Karaoz U."/>
            <person name="Brodie E.L."/>
            <person name="Williams K.H."/>
            <person name="Hubbard S.S."/>
            <person name="Banfield J.F."/>
        </authorList>
    </citation>
    <scope>NUCLEOTIDE SEQUENCE [LARGE SCALE GENOMIC DNA]</scope>
</reference>
<proteinExistence type="inferred from homology"/>
<dbReference type="Proteomes" id="UP000177407">
    <property type="component" value="Unassembled WGS sequence"/>
</dbReference>
<dbReference type="InterPro" id="IPR008201">
    <property type="entry name" value="HepT-like"/>
</dbReference>
<dbReference type="GO" id="GO:0110001">
    <property type="term" value="C:toxin-antitoxin complex"/>
    <property type="evidence" value="ECO:0007669"/>
    <property type="project" value="InterPro"/>
</dbReference>
<dbReference type="Gene3D" id="1.20.120.580">
    <property type="entry name" value="bsu32300-like"/>
    <property type="match status" value="1"/>
</dbReference>
<keyword evidence="1" id="KW-0597">Phosphoprotein</keyword>
<dbReference type="GO" id="GO:0016787">
    <property type="term" value="F:hydrolase activity"/>
    <property type="evidence" value="ECO:0007669"/>
    <property type="project" value="UniProtKB-KW"/>
</dbReference>
<gene>
    <name evidence="7" type="ORF">A2257_03570</name>
</gene>
<dbReference type="InterPro" id="IPR037038">
    <property type="entry name" value="HepT-like_sf"/>
</dbReference>
<comment type="caution">
    <text evidence="7">The sequence shown here is derived from an EMBL/GenBank/DDBJ whole genome shotgun (WGS) entry which is preliminary data.</text>
</comment>
<dbReference type="InterPro" id="IPR051813">
    <property type="entry name" value="HepT_RNase_toxin"/>
</dbReference>
<keyword evidence="4" id="KW-0547">Nucleotide-binding</keyword>
<evidence type="ECO:0000256" key="6">
    <source>
        <dbReference type="ARBA" id="ARBA00024207"/>
    </source>
</evidence>
<sequence>MFKEREALYLKDILGSIQSIKSYTYGFTFEQFLRDPKTQDAVLRNLEVVGEAARHITKETKKNYSEIPWRQIVDMRNKVIHEYFGVDLKILWKTVQEDIPYLEKEIKKILEN</sequence>
<dbReference type="AlphaFoldDB" id="A0A1F5S284"/>
<protein>
    <recommendedName>
        <fullName evidence="9">DUF86 domain-containing protein</fullName>
    </recommendedName>
</protein>
<keyword evidence="5" id="KW-0378">Hydrolase</keyword>
<dbReference type="GO" id="GO:0004540">
    <property type="term" value="F:RNA nuclease activity"/>
    <property type="evidence" value="ECO:0007669"/>
    <property type="project" value="InterPro"/>
</dbReference>
<dbReference type="Pfam" id="PF01934">
    <property type="entry name" value="HepT-like"/>
    <property type="match status" value="1"/>
</dbReference>
<keyword evidence="3" id="KW-0540">Nuclease</keyword>
<accession>A0A1F5S284</accession>
<evidence type="ECO:0000256" key="1">
    <source>
        <dbReference type="ARBA" id="ARBA00022553"/>
    </source>
</evidence>
<evidence type="ECO:0000313" key="8">
    <source>
        <dbReference type="Proteomes" id="UP000177407"/>
    </source>
</evidence>
<name>A0A1F5S284_9BACT</name>
<evidence type="ECO:0000256" key="5">
    <source>
        <dbReference type="ARBA" id="ARBA00022801"/>
    </source>
</evidence>
<evidence type="ECO:0000256" key="2">
    <source>
        <dbReference type="ARBA" id="ARBA00022649"/>
    </source>
</evidence>
<dbReference type="PANTHER" id="PTHR34139">
    <property type="entry name" value="UPF0331 PROTEIN MJ0127"/>
    <property type="match status" value="1"/>
</dbReference>
<dbReference type="GO" id="GO:0000166">
    <property type="term" value="F:nucleotide binding"/>
    <property type="evidence" value="ECO:0007669"/>
    <property type="project" value="UniProtKB-KW"/>
</dbReference>
<dbReference type="PANTHER" id="PTHR34139:SF1">
    <property type="entry name" value="RNASE MJ1380-RELATED"/>
    <property type="match status" value="1"/>
</dbReference>
<evidence type="ECO:0000256" key="3">
    <source>
        <dbReference type="ARBA" id="ARBA00022722"/>
    </source>
</evidence>
<keyword evidence="2" id="KW-1277">Toxin-antitoxin system</keyword>
<organism evidence="7 8">
    <name type="scientific">Candidatus Falkowbacteria bacterium RIFOXYA2_FULL_38_12</name>
    <dbReference type="NCBI Taxonomy" id="1797993"/>
    <lineage>
        <taxon>Bacteria</taxon>
        <taxon>Candidatus Falkowiibacteriota</taxon>
    </lineage>
</organism>
<comment type="similarity">
    <text evidence="6">Belongs to the HepT RNase toxin family.</text>
</comment>
<evidence type="ECO:0000256" key="4">
    <source>
        <dbReference type="ARBA" id="ARBA00022741"/>
    </source>
</evidence>
<dbReference type="EMBL" id="MFGA01000020">
    <property type="protein sequence ID" value="OGF20818.1"/>
    <property type="molecule type" value="Genomic_DNA"/>
</dbReference>
<evidence type="ECO:0008006" key="9">
    <source>
        <dbReference type="Google" id="ProtNLM"/>
    </source>
</evidence>
<evidence type="ECO:0000313" key="7">
    <source>
        <dbReference type="EMBL" id="OGF20818.1"/>
    </source>
</evidence>